<sequence>MVKIAVAGGSQGLGSALVQGLESHGSHEVRILSRKALDGDARYLAVDYSSIEELQTVLESNNIHTVISALSMENGGGQSQMNLIEAAERSKSTRRFMPSEFGIVHIAALPSCRWKLKASERLANSLLEYTLFSNGLFLDYLTSPLVSTPLVYSLPVFIDLENNFAALPGDGNATISMAHTIDISRYVAAIQDLPKWETHYHLIGDRLSLNDAVRIAEEIKGTTFERHHDSEEELLKNRCIPLPIYNSLLPAGMDWSYMIGMIAATGVRVIDREMDLDTGLAVNRLFPDMQRHTVRDAVQMWNEASGKKK</sequence>
<dbReference type="Gene3D" id="3.40.50.720">
    <property type="entry name" value="NAD(P)-binding Rossmann-like Domain"/>
    <property type="match status" value="1"/>
</dbReference>
<evidence type="ECO:0000313" key="4">
    <source>
        <dbReference type="EMBL" id="OJJ03919.1"/>
    </source>
</evidence>
<keyword evidence="3" id="KW-0560">Oxidoreductase</keyword>
<dbReference type="PANTHER" id="PTHR47706:SF4">
    <property type="entry name" value="NMRA-LIKE DOMAIN-CONTAINING PROTEIN"/>
    <property type="match status" value="1"/>
</dbReference>
<dbReference type="InterPro" id="IPR051609">
    <property type="entry name" value="NmrA/Isoflavone_reductase-like"/>
</dbReference>
<comment type="similarity">
    <text evidence="1">Belongs to the NmrA-type oxidoreductase family. Isoflavone reductase subfamily.</text>
</comment>
<gene>
    <name evidence="4" type="ORF">ASPVEDRAFT_135813</name>
</gene>
<dbReference type="Gene3D" id="3.90.25.10">
    <property type="entry name" value="UDP-galactose 4-epimerase, domain 1"/>
    <property type="match status" value="1"/>
</dbReference>
<proteinExistence type="inferred from homology"/>
<dbReference type="InterPro" id="IPR036291">
    <property type="entry name" value="NAD(P)-bd_dom_sf"/>
</dbReference>
<dbReference type="RefSeq" id="XP_040669681.1">
    <property type="nucleotide sequence ID" value="XM_040807242.1"/>
</dbReference>
<dbReference type="OrthoDB" id="10000533at2759"/>
<evidence type="ECO:0000256" key="2">
    <source>
        <dbReference type="ARBA" id="ARBA00022857"/>
    </source>
</evidence>
<dbReference type="GeneID" id="63722753"/>
<name>A0A1L9PQY6_ASPVE</name>
<dbReference type="AlphaFoldDB" id="A0A1L9PQY6"/>
<protein>
    <submittedName>
        <fullName evidence="4">Uncharacterized protein</fullName>
    </submittedName>
</protein>
<organism evidence="4 5">
    <name type="scientific">Aspergillus versicolor CBS 583.65</name>
    <dbReference type="NCBI Taxonomy" id="1036611"/>
    <lineage>
        <taxon>Eukaryota</taxon>
        <taxon>Fungi</taxon>
        <taxon>Dikarya</taxon>
        <taxon>Ascomycota</taxon>
        <taxon>Pezizomycotina</taxon>
        <taxon>Eurotiomycetes</taxon>
        <taxon>Eurotiomycetidae</taxon>
        <taxon>Eurotiales</taxon>
        <taxon>Aspergillaceae</taxon>
        <taxon>Aspergillus</taxon>
        <taxon>Aspergillus subgen. Nidulantes</taxon>
    </lineage>
</organism>
<dbReference type="GO" id="GO:0016491">
    <property type="term" value="F:oxidoreductase activity"/>
    <property type="evidence" value="ECO:0007669"/>
    <property type="project" value="UniProtKB-KW"/>
</dbReference>
<keyword evidence="2" id="KW-0521">NADP</keyword>
<dbReference type="Proteomes" id="UP000184073">
    <property type="component" value="Unassembled WGS sequence"/>
</dbReference>
<dbReference type="STRING" id="1036611.A0A1L9PQY6"/>
<dbReference type="PANTHER" id="PTHR47706">
    <property type="entry name" value="NMRA-LIKE FAMILY PROTEIN"/>
    <property type="match status" value="1"/>
</dbReference>
<dbReference type="EMBL" id="KV878131">
    <property type="protein sequence ID" value="OJJ03919.1"/>
    <property type="molecule type" value="Genomic_DNA"/>
</dbReference>
<evidence type="ECO:0000313" key="5">
    <source>
        <dbReference type="Proteomes" id="UP000184073"/>
    </source>
</evidence>
<evidence type="ECO:0000256" key="1">
    <source>
        <dbReference type="ARBA" id="ARBA00005725"/>
    </source>
</evidence>
<dbReference type="SUPFAM" id="SSF51735">
    <property type="entry name" value="NAD(P)-binding Rossmann-fold domains"/>
    <property type="match status" value="1"/>
</dbReference>
<keyword evidence="5" id="KW-1185">Reference proteome</keyword>
<evidence type="ECO:0000256" key="3">
    <source>
        <dbReference type="ARBA" id="ARBA00023002"/>
    </source>
</evidence>
<dbReference type="VEuPathDB" id="FungiDB:ASPVEDRAFT_135813"/>
<reference evidence="5" key="1">
    <citation type="journal article" date="2017" name="Genome Biol.">
        <title>Comparative genomics reveals high biological diversity and specific adaptations in the industrially and medically important fungal genus Aspergillus.</title>
        <authorList>
            <person name="de Vries R.P."/>
            <person name="Riley R."/>
            <person name="Wiebenga A."/>
            <person name="Aguilar-Osorio G."/>
            <person name="Amillis S."/>
            <person name="Uchima C.A."/>
            <person name="Anderluh G."/>
            <person name="Asadollahi M."/>
            <person name="Askin M."/>
            <person name="Barry K."/>
            <person name="Battaglia E."/>
            <person name="Bayram O."/>
            <person name="Benocci T."/>
            <person name="Braus-Stromeyer S.A."/>
            <person name="Caldana C."/>
            <person name="Canovas D."/>
            <person name="Cerqueira G.C."/>
            <person name="Chen F."/>
            <person name="Chen W."/>
            <person name="Choi C."/>
            <person name="Clum A."/>
            <person name="Dos Santos R.A."/>
            <person name="Damasio A.R."/>
            <person name="Diallinas G."/>
            <person name="Emri T."/>
            <person name="Fekete E."/>
            <person name="Flipphi M."/>
            <person name="Freyberg S."/>
            <person name="Gallo A."/>
            <person name="Gournas C."/>
            <person name="Habgood R."/>
            <person name="Hainaut M."/>
            <person name="Harispe M.L."/>
            <person name="Henrissat B."/>
            <person name="Hilden K.S."/>
            <person name="Hope R."/>
            <person name="Hossain A."/>
            <person name="Karabika E."/>
            <person name="Karaffa L."/>
            <person name="Karanyi Z."/>
            <person name="Krasevec N."/>
            <person name="Kuo A."/>
            <person name="Kusch H."/>
            <person name="LaButti K."/>
            <person name="Lagendijk E.L."/>
            <person name="Lapidus A."/>
            <person name="Levasseur A."/>
            <person name="Lindquist E."/>
            <person name="Lipzen A."/>
            <person name="Logrieco A.F."/>
            <person name="MacCabe A."/>
            <person name="Maekelae M.R."/>
            <person name="Malavazi I."/>
            <person name="Melin P."/>
            <person name="Meyer V."/>
            <person name="Mielnichuk N."/>
            <person name="Miskei M."/>
            <person name="Molnar A.P."/>
            <person name="Mule G."/>
            <person name="Ngan C.Y."/>
            <person name="Orejas M."/>
            <person name="Orosz E."/>
            <person name="Ouedraogo J.P."/>
            <person name="Overkamp K.M."/>
            <person name="Park H.-S."/>
            <person name="Perrone G."/>
            <person name="Piumi F."/>
            <person name="Punt P.J."/>
            <person name="Ram A.F."/>
            <person name="Ramon A."/>
            <person name="Rauscher S."/>
            <person name="Record E."/>
            <person name="Riano-Pachon D.M."/>
            <person name="Robert V."/>
            <person name="Roehrig J."/>
            <person name="Ruller R."/>
            <person name="Salamov A."/>
            <person name="Salih N.S."/>
            <person name="Samson R.A."/>
            <person name="Sandor E."/>
            <person name="Sanguinetti M."/>
            <person name="Schuetze T."/>
            <person name="Sepcic K."/>
            <person name="Shelest E."/>
            <person name="Sherlock G."/>
            <person name="Sophianopoulou V."/>
            <person name="Squina F.M."/>
            <person name="Sun H."/>
            <person name="Susca A."/>
            <person name="Todd R.B."/>
            <person name="Tsang A."/>
            <person name="Unkles S.E."/>
            <person name="van de Wiele N."/>
            <person name="van Rossen-Uffink D."/>
            <person name="Oliveira J.V."/>
            <person name="Vesth T.C."/>
            <person name="Visser J."/>
            <person name="Yu J.-H."/>
            <person name="Zhou M."/>
            <person name="Andersen M.R."/>
            <person name="Archer D.B."/>
            <person name="Baker S.E."/>
            <person name="Benoit I."/>
            <person name="Brakhage A.A."/>
            <person name="Braus G.H."/>
            <person name="Fischer R."/>
            <person name="Frisvad J.C."/>
            <person name="Goldman G.H."/>
            <person name="Houbraken J."/>
            <person name="Oakley B."/>
            <person name="Pocsi I."/>
            <person name="Scazzocchio C."/>
            <person name="Seiboth B."/>
            <person name="vanKuyk P.A."/>
            <person name="Wortman J."/>
            <person name="Dyer P.S."/>
            <person name="Grigoriev I.V."/>
        </authorList>
    </citation>
    <scope>NUCLEOTIDE SEQUENCE [LARGE SCALE GENOMIC DNA]</scope>
    <source>
        <strain evidence="5">CBS 583.65</strain>
    </source>
</reference>
<accession>A0A1L9PQY6</accession>